<sequence length="643" mass="72200">MSGITENGVRSVPIDQEDTTSLLSVKSVQPSPDTMTKLVKRLRAMTLTLLPVEADAESLNSPTSRIITPQVIAAYIMAGGDFVEALPYCLLRAQAEFMWDANHNAADYGENYGRAVACEVLARRIVHRAAPDRLYSIMSTRYCHRQVDGDESGMSSALELAIDSQCFIFLSSSEAQDVVISLWRGDWVQRENGHHDIDYVPYQDAGDGRFWSHLDPARLSVPRYQNMFRICVWISFLVVYSQAVREPLERLGNTHQGLDEWEVVLYIMALAFSIEDALKFFKLLRFANWRAFTYWNAVSFLTDSLLLASFILRIVSLGSKDDDYTKQMMIKSFQVLSFVSPLIWMKIITVFDGYKYIGTMQICVARMLRESGIFFALLSVLGIGFAQGLYALDAADGAIEDPSAVARMLIQALLQQVQFITTLLRILTYFRPTDLLTMIDLPEGLILYYLWNVATAVILLNVLISLFSSAYSDVVEDAEAQYLAFFASKTIGMIRAPDSFVYPAPFNLIEVFLVAPFEILPKFRLGREAYATLNRVVMSAIFIIPLTCIALYESTRDSNKGHWVDNWFRGDNEGSQDSPSNRDPAVDDEHGLQISKVPFTELIKVFPVVTQSSESAVVGQIQEVKQQLAALMAKLDQIQASAS</sequence>
<name>A0ACB7IMC3_PLECO</name>
<gene>
    <name evidence="1" type="ORF">CCMSSC00406_0001042</name>
</gene>
<protein>
    <submittedName>
        <fullName evidence="1">Uncharacterized protein</fullName>
    </submittedName>
</protein>
<proteinExistence type="predicted"/>
<evidence type="ECO:0000313" key="2">
    <source>
        <dbReference type="Proteomes" id="UP000824881"/>
    </source>
</evidence>
<evidence type="ECO:0000313" key="1">
    <source>
        <dbReference type="EMBL" id="KAG9218844.1"/>
    </source>
</evidence>
<comment type="caution">
    <text evidence="1">The sequence shown here is derived from an EMBL/GenBank/DDBJ whole genome shotgun (WGS) entry which is preliminary data.</text>
</comment>
<dbReference type="Proteomes" id="UP000824881">
    <property type="component" value="Unassembled WGS sequence"/>
</dbReference>
<reference evidence="1 2" key="1">
    <citation type="journal article" date="2021" name="Appl. Environ. Microbiol.">
        <title>Genetic linkage and physical mapping for an oyster mushroom Pleurotus cornucopiae and QTL analysis for the trait cap color.</title>
        <authorList>
            <person name="Zhang Y."/>
            <person name="Gao W."/>
            <person name="Sonnenberg A."/>
            <person name="Chen Q."/>
            <person name="Zhang J."/>
            <person name="Huang C."/>
        </authorList>
    </citation>
    <scope>NUCLEOTIDE SEQUENCE [LARGE SCALE GENOMIC DNA]</scope>
    <source>
        <strain evidence="1">CCMSSC00406</strain>
    </source>
</reference>
<dbReference type="EMBL" id="WQMT02000009">
    <property type="protein sequence ID" value="KAG9218844.1"/>
    <property type="molecule type" value="Genomic_DNA"/>
</dbReference>
<organism evidence="1 2">
    <name type="scientific">Pleurotus cornucopiae</name>
    <name type="common">Cornucopia mushroom</name>
    <dbReference type="NCBI Taxonomy" id="5321"/>
    <lineage>
        <taxon>Eukaryota</taxon>
        <taxon>Fungi</taxon>
        <taxon>Dikarya</taxon>
        <taxon>Basidiomycota</taxon>
        <taxon>Agaricomycotina</taxon>
        <taxon>Agaricomycetes</taxon>
        <taxon>Agaricomycetidae</taxon>
        <taxon>Agaricales</taxon>
        <taxon>Pleurotineae</taxon>
        <taxon>Pleurotaceae</taxon>
        <taxon>Pleurotus</taxon>
    </lineage>
</organism>
<accession>A0ACB7IMC3</accession>
<keyword evidence="2" id="KW-1185">Reference proteome</keyword>